<dbReference type="Gene3D" id="3.30.450.20">
    <property type="entry name" value="PAS domain"/>
    <property type="match status" value="2"/>
</dbReference>
<keyword evidence="13" id="KW-0902">Two-component regulatory system</keyword>
<keyword evidence="10" id="KW-0418">Kinase</keyword>
<dbReference type="Pfam" id="PF00072">
    <property type="entry name" value="Response_reg"/>
    <property type="match status" value="1"/>
</dbReference>
<dbReference type="SMART" id="SM00448">
    <property type="entry name" value="REC"/>
    <property type="match status" value="1"/>
</dbReference>
<dbReference type="SUPFAM" id="SSF55785">
    <property type="entry name" value="PYP-like sensor domain (PAS domain)"/>
    <property type="match status" value="1"/>
</dbReference>
<feature type="transmembrane region" description="Helical" evidence="18">
    <location>
        <begin position="21"/>
        <end position="41"/>
    </location>
</feature>
<keyword evidence="5" id="KW-0997">Cell inner membrane</keyword>
<organism evidence="23 24">
    <name type="scientific">Pseudoalteromonas aurantia 208</name>
    <dbReference type="NCBI Taxonomy" id="1314867"/>
    <lineage>
        <taxon>Bacteria</taxon>
        <taxon>Pseudomonadati</taxon>
        <taxon>Pseudomonadota</taxon>
        <taxon>Gammaproteobacteria</taxon>
        <taxon>Alteromonadales</taxon>
        <taxon>Pseudoalteromonadaceae</taxon>
        <taxon>Pseudoalteromonas</taxon>
    </lineage>
</organism>
<evidence type="ECO:0000256" key="17">
    <source>
        <dbReference type="SAM" id="Coils"/>
    </source>
</evidence>
<dbReference type="InterPro" id="IPR035965">
    <property type="entry name" value="PAS-like_dom_sf"/>
</dbReference>
<feature type="domain" description="HPt" evidence="22">
    <location>
        <begin position="1046"/>
        <end position="1144"/>
    </location>
</feature>
<evidence type="ECO:0000259" key="22">
    <source>
        <dbReference type="PROSITE" id="PS50894"/>
    </source>
</evidence>
<comment type="subcellular location">
    <subcellularLocation>
        <location evidence="2">Cell inner membrane</location>
        <topology evidence="2">Multi-pass membrane protein</topology>
    </subcellularLocation>
</comment>
<keyword evidence="11" id="KW-0067">ATP-binding</keyword>
<feature type="domain" description="Histidine kinase" evidence="19">
    <location>
        <begin position="530"/>
        <end position="750"/>
    </location>
</feature>
<evidence type="ECO:0000256" key="10">
    <source>
        <dbReference type="ARBA" id="ARBA00022777"/>
    </source>
</evidence>
<reference evidence="23 24" key="1">
    <citation type="submission" date="2015-03" db="EMBL/GenBank/DDBJ databases">
        <title>Genome sequence of Pseudoalteromonas aurantia.</title>
        <authorList>
            <person name="Xie B.-B."/>
            <person name="Rong J.-C."/>
            <person name="Qin Q.-L."/>
            <person name="Zhang Y.-Z."/>
        </authorList>
    </citation>
    <scope>NUCLEOTIDE SEQUENCE [LARGE SCALE GENOMIC DNA]</scope>
    <source>
        <strain evidence="23 24">208</strain>
    </source>
</reference>
<feature type="domain" description="PAC" evidence="21">
    <location>
        <begin position="442"/>
        <end position="494"/>
    </location>
</feature>
<dbReference type="EC" id="2.7.13.3" evidence="3"/>
<dbReference type="Gene3D" id="1.20.120.160">
    <property type="entry name" value="HPT domain"/>
    <property type="match status" value="1"/>
</dbReference>
<dbReference type="PROSITE" id="PS50110">
    <property type="entry name" value="RESPONSE_REGULATORY"/>
    <property type="match status" value="1"/>
</dbReference>
<feature type="coiled-coil region" evidence="17">
    <location>
        <begin position="482"/>
        <end position="520"/>
    </location>
</feature>
<evidence type="ECO:0000313" key="23">
    <source>
        <dbReference type="EMBL" id="MBE0370215.1"/>
    </source>
</evidence>
<dbReference type="SUPFAM" id="SSF52172">
    <property type="entry name" value="CheY-like"/>
    <property type="match status" value="1"/>
</dbReference>
<dbReference type="SUPFAM" id="SSF47384">
    <property type="entry name" value="Homodimeric domain of signal transducing histidine kinase"/>
    <property type="match status" value="1"/>
</dbReference>
<dbReference type="InterPro" id="IPR000014">
    <property type="entry name" value="PAS"/>
</dbReference>
<evidence type="ECO:0000256" key="3">
    <source>
        <dbReference type="ARBA" id="ARBA00012438"/>
    </source>
</evidence>
<evidence type="ECO:0000256" key="2">
    <source>
        <dbReference type="ARBA" id="ARBA00004429"/>
    </source>
</evidence>
<keyword evidence="14 18" id="KW-0472">Membrane</keyword>
<dbReference type="PRINTS" id="PR00344">
    <property type="entry name" value="BCTRLSENSOR"/>
</dbReference>
<keyword evidence="6 16" id="KW-0597">Phosphoprotein</keyword>
<dbReference type="InterPro" id="IPR001789">
    <property type="entry name" value="Sig_transdc_resp-reg_receiver"/>
</dbReference>
<evidence type="ECO:0000256" key="15">
    <source>
        <dbReference type="PROSITE-ProRule" id="PRU00110"/>
    </source>
</evidence>
<dbReference type="InterPro" id="IPR036641">
    <property type="entry name" value="HPT_dom_sf"/>
</dbReference>
<keyword evidence="12 18" id="KW-1133">Transmembrane helix</keyword>
<dbReference type="InterPro" id="IPR003594">
    <property type="entry name" value="HATPase_dom"/>
</dbReference>
<gene>
    <name evidence="23" type="ORF">PAUR_b0194</name>
</gene>
<evidence type="ECO:0000259" key="20">
    <source>
        <dbReference type="PROSITE" id="PS50110"/>
    </source>
</evidence>
<dbReference type="CDD" id="cd16922">
    <property type="entry name" value="HATPase_EvgS-ArcB-TorS-like"/>
    <property type="match status" value="1"/>
</dbReference>
<name>A0ABR9EGU5_9GAMM</name>
<dbReference type="CDD" id="cd00130">
    <property type="entry name" value="PAS"/>
    <property type="match status" value="1"/>
</dbReference>
<keyword evidence="4" id="KW-1003">Cell membrane</keyword>
<evidence type="ECO:0000256" key="12">
    <source>
        <dbReference type="ARBA" id="ARBA00022989"/>
    </source>
</evidence>
<accession>A0ABR9EGU5</accession>
<evidence type="ECO:0000256" key="14">
    <source>
        <dbReference type="ARBA" id="ARBA00023136"/>
    </source>
</evidence>
<evidence type="ECO:0000256" key="11">
    <source>
        <dbReference type="ARBA" id="ARBA00022840"/>
    </source>
</evidence>
<dbReference type="PROSITE" id="PS50109">
    <property type="entry name" value="HIS_KIN"/>
    <property type="match status" value="1"/>
</dbReference>
<dbReference type="InterPro" id="IPR000700">
    <property type="entry name" value="PAS-assoc_C"/>
</dbReference>
<dbReference type="Gene3D" id="3.30.565.10">
    <property type="entry name" value="Histidine kinase-like ATPase, C-terminal domain"/>
    <property type="match status" value="1"/>
</dbReference>
<feature type="transmembrane region" description="Helical" evidence="18">
    <location>
        <begin position="340"/>
        <end position="361"/>
    </location>
</feature>
<evidence type="ECO:0000256" key="1">
    <source>
        <dbReference type="ARBA" id="ARBA00000085"/>
    </source>
</evidence>
<dbReference type="SUPFAM" id="SSF47226">
    <property type="entry name" value="Histidine-containing phosphotransfer domain, HPT domain"/>
    <property type="match status" value="1"/>
</dbReference>
<evidence type="ECO:0000259" key="19">
    <source>
        <dbReference type="PROSITE" id="PS50109"/>
    </source>
</evidence>
<evidence type="ECO:0000256" key="7">
    <source>
        <dbReference type="ARBA" id="ARBA00022679"/>
    </source>
</evidence>
<dbReference type="CDD" id="cd00082">
    <property type="entry name" value="HisKA"/>
    <property type="match status" value="1"/>
</dbReference>
<dbReference type="InterPro" id="IPR005467">
    <property type="entry name" value="His_kinase_dom"/>
</dbReference>
<dbReference type="InterPro" id="IPR004358">
    <property type="entry name" value="Sig_transdc_His_kin-like_C"/>
</dbReference>
<keyword evidence="17" id="KW-0175">Coiled coil</keyword>
<dbReference type="CDD" id="cd17546">
    <property type="entry name" value="REC_hyHK_CKI1_RcsC-like"/>
    <property type="match status" value="1"/>
</dbReference>
<evidence type="ECO:0000313" key="24">
    <source>
        <dbReference type="Proteomes" id="UP000615755"/>
    </source>
</evidence>
<dbReference type="Pfam" id="PF01627">
    <property type="entry name" value="Hpt"/>
    <property type="match status" value="1"/>
</dbReference>
<dbReference type="InterPro" id="IPR003661">
    <property type="entry name" value="HisK_dim/P_dom"/>
</dbReference>
<keyword evidence="9" id="KW-0547">Nucleotide-binding</keyword>
<dbReference type="PROSITE" id="PS50113">
    <property type="entry name" value="PAC"/>
    <property type="match status" value="1"/>
</dbReference>
<dbReference type="InterPro" id="IPR013767">
    <property type="entry name" value="PAS_fold"/>
</dbReference>
<dbReference type="SMART" id="SM00388">
    <property type="entry name" value="HisKA"/>
    <property type="match status" value="1"/>
</dbReference>
<evidence type="ECO:0000256" key="13">
    <source>
        <dbReference type="ARBA" id="ARBA00023012"/>
    </source>
</evidence>
<evidence type="ECO:0000259" key="21">
    <source>
        <dbReference type="PROSITE" id="PS50113"/>
    </source>
</evidence>
<dbReference type="InterPro" id="IPR011006">
    <property type="entry name" value="CheY-like_superfamily"/>
</dbReference>
<dbReference type="Pfam" id="PF00512">
    <property type="entry name" value="HisKA"/>
    <property type="match status" value="1"/>
</dbReference>
<dbReference type="Pfam" id="PF21623">
    <property type="entry name" value="HK_sensor_dom_bact"/>
    <property type="match status" value="1"/>
</dbReference>
<sequence>MLLAGLKEYMYSRYAMRLKRMSVPFILLVLIGTLIISLFFFEQKIQREAQQSVDESLTFLLKNKKQHLSEYIQINSDFLFFLLDTPPIQGVSRALLNEGVDPVDGITVTRWKERLSTIFQSMMHTYTDIRQLRLIDSSDGDELVRVDRFGGIVKVQLEPKLQNKASKDYFTETLKLNERSLYISQLDLNKERGKIVHPIEPTLRFALPVYNDDNVLLTVLVLNLNAEELLQNLYSNVEPALQLLLLTQTGHFIYHFDEALRFSRDLSPDTTWQSLYSKEPWLHGGLSLVTLKKDEKQQFISKEGVLRTSSSDQHGLIKIMVAMPISTYTELLFEKRLSTYGLLVVLSLIFVIVLTIIWFYFKSSQKLIDTQSEFADIIDGASGGIIGFNTKLQITSFNRTAERFFPELARNIGIGYKILEPYVEQGFFHHVLNQVSKSQVISPLEVTLEREEEQVIDLEFTISPIRNANTTIKGFALFITDVTAQNKAKDKIKNNNALLEQQVTERTAELESAKKRAEEASNIKSSFISSISHEMRTPLNGILGTLNLVCRDVVSKQQKSYLDMMKTSAQTLTSLINDILDLSKIEAGKLELDSELFDPISLLEHVTSSIGVKAQEKQLDYQLDALDIEYLGLFGDASRLKQVLYNLLSNAIKFTDKGGVYVVSKTVTDSEYVWLEINVRDTGVGISRENYNKLFQAFSQESATVTSRYGGTGLGLSICKQLCKLMGGDISFSSEKGCGSEFILRLPYPIESAKPLHVMPVLSGTRVYIESPSPEFVQFLEKLTTRFAGEVTHQDNADYWFIDAPSGAMERHIKHPLASKRCCVFYDAMNCTVPANVRASVAKPIRYLDVLVLINKDKANIMFDLIEDNQPNPQEPEQYRSLKGKVVMVVDDNQINLEVAKGMLVSQGIDVLMANSGIDLLDKLNVAAAQSLEIMAILMDCNMPLMDGYEATSAVRAGKGTEYYRNIPIIAMTAGTMSGERERCLSIGMNNYITKPVNPDNLFSTLILYISDDIERGIESSTTFLEVLEDEQTLNIEDALERMQGDKSLYLMICELFLADAPAKFDEIALAIKNEAHEEIRHLAHAIRGQSGDVGAEKLFSLAVVLEEDACTQRTIAIYEATYNKMLEELIRVNKKIDSMRHVKAS</sequence>
<evidence type="ECO:0000256" key="6">
    <source>
        <dbReference type="ARBA" id="ARBA00022553"/>
    </source>
</evidence>
<feature type="modified residue" description="Phosphohistidine" evidence="15">
    <location>
        <position position="1085"/>
    </location>
</feature>
<dbReference type="Gene3D" id="3.40.50.2300">
    <property type="match status" value="1"/>
</dbReference>
<feature type="domain" description="Response regulatory" evidence="20">
    <location>
        <begin position="886"/>
        <end position="1010"/>
    </location>
</feature>
<keyword evidence="7" id="KW-0808">Transferase</keyword>
<dbReference type="SUPFAM" id="SSF55874">
    <property type="entry name" value="ATPase domain of HSP90 chaperone/DNA topoisomerase II/histidine kinase"/>
    <property type="match status" value="1"/>
</dbReference>
<dbReference type="Pfam" id="PF00989">
    <property type="entry name" value="PAS"/>
    <property type="match status" value="1"/>
</dbReference>
<dbReference type="InterPro" id="IPR048760">
    <property type="entry name" value="VP0354-like_sensor_dom"/>
</dbReference>
<comment type="catalytic activity">
    <reaction evidence="1">
        <text>ATP + protein L-histidine = ADP + protein N-phospho-L-histidine.</text>
        <dbReference type="EC" id="2.7.13.3"/>
    </reaction>
</comment>
<dbReference type="SMART" id="SM00387">
    <property type="entry name" value="HATPase_c"/>
    <property type="match status" value="1"/>
</dbReference>
<keyword evidence="24" id="KW-1185">Reference proteome</keyword>
<evidence type="ECO:0000256" key="5">
    <source>
        <dbReference type="ARBA" id="ARBA00022519"/>
    </source>
</evidence>
<keyword evidence="8 18" id="KW-0812">Transmembrane</keyword>
<proteinExistence type="predicted"/>
<feature type="modified residue" description="4-aspartylphosphate" evidence="16">
    <location>
        <position position="940"/>
    </location>
</feature>
<dbReference type="InterPro" id="IPR036890">
    <property type="entry name" value="HATPase_C_sf"/>
</dbReference>
<dbReference type="Proteomes" id="UP000615755">
    <property type="component" value="Unassembled WGS sequence"/>
</dbReference>
<evidence type="ECO:0000256" key="4">
    <source>
        <dbReference type="ARBA" id="ARBA00022475"/>
    </source>
</evidence>
<dbReference type="PROSITE" id="PS50894">
    <property type="entry name" value="HPT"/>
    <property type="match status" value="1"/>
</dbReference>
<evidence type="ECO:0000256" key="8">
    <source>
        <dbReference type="ARBA" id="ARBA00022692"/>
    </source>
</evidence>
<dbReference type="Gene3D" id="1.10.287.130">
    <property type="match status" value="1"/>
</dbReference>
<protein>
    <recommendedName>
        <fullName evidence="3">histidine kinase</fullName>
        <ecNumber evidence="3">2.7.13.3</ecNumber>
    </recommendedName>
</protein>
<evidence type="ECO:0000256" key="9">
    <source>
        <dbReference type="ARBA" id="ARBA00022741"/>
    </source>
</evidence>
<dbReference type="SUPFAM" id="SSF103190">
    <property type="entry name" value="Sensory domain-like"/>
    <property type="match status" value="1"/>
</dbReference>
<dbReference type="InterPro" id="IPR036097">
    <property type="entry name" value="HisK_dim/P_sf"/>
</dbReference>
<dbReference type="Pfam" id="PF02518">
    <property type="entry name" value="HATPase_c"/>
    <property type="match status" value="1"/>
</dbReference>
<evidence type="ECO:0000256" key="18">
    <source>
        <dbReference type="SAM" id="Phobius"/>
    </source>
</evidence>
<dbReference type="EMBL" id="AQGV01000015">
    <property type="protein sequence ID" value="MBE0370215.1"/>
    <property type="molecule type" value="Genomic_DNA"/>
</dbReference>
<dbReference type="InterPro" id="IPR008207">
    <property type="entry name" value="Sig_transdc_His_kin_Hpt_dom"/>
</dbReference>
<evidence type="ECO:0000256" key="16">
    <source>
        <dbReference type="PROSITE-ProRule" id="PRU00169"/>
    </source>
</evidence>
<dbReference type="InterPro" id="IPR029151">
    <property type="entry name" value="Sensor-like_sf"/>
</dbReference>
<dbReference type="PANTHER" id="PTHR43047">
    <property type="entry name" value="TWO-COMPONENT HISTIDINE PROTEIN KINASE"/>
    <property type="match status" value="1"/>
</dbReference>
<dbReference type="PANTHER" id="PTHR43047:SF64">
    <property type="entry name" value="HISTIDINE KINASE CONTAINING CHEY-HOMOLOGOUS RECEIVER DOMAIN AND PAS DOMAIN-RELATED"/>
    <property type="match status" value="1"/>
</dbReference>
<comment type="caution">
    <text evidence="23">The sequence shown here is derived from an EMBL/GenBank/DDBJ whole genome shotgun (WGS) entry which is preliminary data.</text>
</comment>